<dbReference type="Pfam" id="PF07477">
    <property type="entry name" value="Glyco_hydro_67C"/>
    <property type="match status" value="1"/>
</dbReference>
<sequence>MLIENLFKIFFQHFFDFLKEKQDKRYMKGILDKMRDKCWLSKQVDRAFFNSFQIDSKDLISNTIIKEMPILFKEIEKVSQNAAILFQLIQDDSLGEEGFNIKRCESTIIQANTSKGLLYGMYRLYEEILLGNQFKEIISIPDQSIRMINHWDNMDGTIERGYAGESIFYANNQFRRDWTIVHEYARLLASIGINALSINNVNVHKVETRLITMDFIEDLKTMNAIFSSYGIKLFLSINFASPITIGRLETADPLDERVQNFWQKIVSNLYKEIPTFGGFVVKADSEGEPGPFAYGRGHDDGANMFAEILKPFGGICIWRCFVYNCKQDWRDRSIDRARAAYDHFMPLDGRFSDNVILQIKLGSLDFQVKEPVSPLFGGLRKTNQIIEFQLTQEYTGQQRAVYYQAPVWKEALDFDTKHDYSPSVVKGLLKSNSIDSKNSGICAVGVVGMDENWTHHKLMQSNIYAYGKLCWDNQLTSEEMANNWSKLSFILSDQGHKTVSEILITSRETYRLYNAPNGVGFMCKPHIHYGPDVDGYEYDRWGTYHFADRNGIGNNRSKTGTKYVEQYSSQRCEEYHNVKTCPDDLLLWFHYVKYDHKLQNGKTLIQDIYDNHFEGVERVQKYIAQWQTLENEIDEESYSNVSGLLDEQYDMAIEWRDQINTYFFRKSGISDKYNRNIYN</sequence>
<dbReference type="Pfam" id="PF07488">
    <property type="entry name" value="Glyco_hydro_67M"/>
    <property type="match status" value="1"/>
</dbReference>
<comment type="caution">
    <text evidence="4">The sequence shown here is derived from an EMBL/GenBank/DDBJ whole genome shotgun (WGS) entry which is preliminary data.</text>
</comment>
<dbReference type="STRING" id="328396.RU93_GL000562"/>
<feature type="domain" description="Glycosyl hydrolase family 67 C-terminal" evidence="2">
    <location>
        <begin position="455"/>
        <end position="675"/>
    </location>
</feature>
<evidence type="ECO:0008006" key="6">
    <source>
        <dbReference type="Google" id="ProtNLM"/>
    </source>
</evidence>
<evidence type="ECO:0000259" key="2">
    <source>
        <dbReference type="Pfam" id="PF07477"/>
    </source>
</evidence>
<proteinExistence type="predicted"/>
<dbReference type="InterPro" id="IPR029018">
    <property type="entry name" value="Hex-like_dom2"/>
</dbReference>
<dbReference type="InterPro" id="IPR037054">
    <property type="entry name" value="A-glucoronidase_C_sf"/>
</dbReference>
<feature type="domain" description="Glycosyl hydrolase family 67 catalytic" evidence="3">
    <location>
        <begin position="136"/>
        <end position="453"/>
    </location>
</feature>
<evidence type="ECO:0000256" key="1">
    <source>
        <dbReference type="ARBA" id="ARBA00022801"/>
    </source>
</evidence>
<dbReference type="InterPro" id="IPR011099">
    <property type="entry name" value="Glyco_hydro_67_C"/>
</dbReference>
<organism evidence="4 5">
    <name type="scientific">Enterococcus aquimarinus</name>
    <dbReference type="NCBI Taxonomy" id="328396"/>
    <lineage>
        <taxon>Bacteria</taxon>
        <taxon>Bacillati</taxon>
        <taxon>Bacillota</taxon>
        <taxon>Bacilli</taxon>
        <taxon>Lactobacillales</taxon>
        <taxon>Enterococcaceae</taxon>
        <taxon>Enterococcus</taxon>
    </lineage>
</organism>
<dbReference type="SUPFAM" id="SSF51445">
    <property type="entry name" value="(Trans)glycosidases"/>
    <property type="match status" value="1"/>
</dbReference>
<dbReference type="PANTHER" id="PTHR39207">
    <property type="entry name" value="ALPHA-GLUCURONIDASE A"/>
    <property type="match status" value="1"/>
</dbReference>
<evidence type="ECO:0000313" key="4">
    <source>
        <dbReference type="EMBL" id="OJG09747.1"/>
    </source>
</evidence>
<dbReference type="GO" id="GO:0033939">
    <property type="term" value="F:xylan alpha-1,2-glucuronosidase activity"/>
    <property type="evidence" value="ECO:0007669"/>
    <property type="project" value="TreeGrafter"/>
</dbReference>
<keyword evidence="1" id="KW-0378">Hydrolase</keyword>
<name>A0A1L8QQJ6_9ENTE</name>
<evidence type="ECO:0000313" key="5">
    <source>
        <dbReference type="Proteomes" id="UP000182149"/>
    </source>
</evidence>
<evidence type="ECO:0000259" key="3">
    <source>
        <dbReference type="Pfam" id="PF07488"/>
    </source>
</evidence>
<dbReference type="PANTHER" id="PTHR39207:SF1">
    <property type="entry name" value="ALPHA-GLUCURONIDASE A"/>
    <property type="match status" value="1"/>
</dbReference>
<dbReference type="Gene3D" id="3.30.379.10">
    <property type="entry name" value="Chitobiase/beta-hexosaminidase domain 2-like"/>
    <property type="match status" value="1"/>
</dbReference>
<dbReference type="GO" id="GO:0005576">
    <property type="term" value="C:extracellular region"/>
    <property type="evidence" value="ECO:0007669"/>
    <property type="project" value="InterPro"/>
</dbReference>
<gene>
    <name evidence="4" type="ORF">RU93_GL000562</name>
</gene>
<reference evidence="4 5" key="1">
    <citation type="submission" date="2014-12" db="EMBL/GenBank/DDBJ databases">
        <title>Draft genome sequences of 29 type strains of Enterococci.</title>
        <authorList>
            <person name="Zhong Z."/>
            <person name="Sun Z."/>
            <person name="Liu W."/>
            <person name="Zhang W."/>
            <person name="Zhang H."/>
        </authorList>
    </citation>
    <scope>NUCLEOTIDE SEQUENCE [LARGE SCALE GENOMIC DNA]</scope>
    <source>
        <strain evidence="4 5">DSM 17690</strain>
    </source>
</reference>
<protein>
    <recommendedName>
        <fullName evidence="6">Alpha-glucuronidase</fullName>
    </recommendedName>
</protein>
<dbReference type="EMBL" id="JXKD01000013">
    <property type="protein sequence ID" value="OJG09747.1"/>
    <property type="molecule type" value="Genomic_DNA"/>
</dbReference>
<keyword evidence="5" id="KW-1185">Reference proteome</keyword>
<dbReference type="InterPro" id="IPR017853">
    <property type="entry name" value="GH"/>
</dbReference>
<dbReference type="Gene3D" id="3.90.1330.10">
    <property type="entry name" value="Alpha-glucuronidase, C-terminal domain"/>
    <property type="match status" value="1"/>
</dbReference>
<dbReference type="GO" id="GO:0045493">
    <property type="term" value="P:xylan catabolic process"/>
    <property type="evidence" value="ECO:0007669"/>
    <property type="project" value="InterPro"/>
</dbReference>
<accession>A0A1L8QQJ6</accession>
<dbReference type="SUPFAM" id="SSF55545">
    <property type="entry name" value="beta-N-acetylhexosaminidase-like domain"/>
    <property type="match status" value="1"/>
</dbReference>
<dbReference type="GO" id="GO:0046559">
    <property type="term" value="F:alpha-glucuronidase activity"/>
    <property type="evidence" value="ECO:0007669"/>
    <property type="project" value="InterPro"/>
</dbReference>
<dbReference type="Proteomes" id="UP000182149">
    <property type="component" value="Unassembled WGS sequence"/>
</dbReference>
<dbReference type="InterPro" id="IPR011100">
    <property type="entry name" value="Glyco_hydro_67_cat"/>
</dbReference>
<dbReference type="AlphaFoldDB" id="A0A1L8QQJ6"/>
<dbReference type="Gene3D" id="3.20.20.80">
    <property type="entry name" value="Glycosidases"/>
    <property type="match status" value="1"/>
</dbReference>